<dbReference type="EMBL" id="UGUA01000001">
    <property type="protein sequence ID" value="SUC33864.1"/>
    <property type="molecule type" value="Genomic_DNA"/>
</dbReference>
<dbReference type="InterPro" id="IPR041494">
    <property type="entry name" value="PIN7"/>
</dbReference>
<evidence type="ECO:0000313" key="2">
    <source>
        <dbReference type="EMBL" id="SUC33864.1"/>
    </source>
</evidence>
<proteinExistence type="predicted"/>
<name>A0A379FYE4_9GAMM</name>
<accession>A0A379FYE4</accession>
<organism evidence="2 3">
    <name type="scientific">Providencia rustigianii</name>
    <dbReference type="NCBI Taxonomy" id="158850"/>
    <lineage>
        <taxon>Bacteria</taxon>
        <taxon>Pseudomonadati</taxon>
        <taxon>Pseudomonadota</taxon>
        <taxon>Gammaproteobacteria</taxon>
        <taxon>Enterobacterales</taxon>
        <taxon>Morganellaceae</taxon>
        <taxon>Providencia</taxon>
    </lineage>
</organism>
<evidence type="ECO:0000259" key="1">
    <source>
        <dbReference type="Pfam" id="PF18475"/>
    </source>
</evidence>
<reference evidence="2 3" key="1">
    <citation type="submission" date="2018-06" db="EMBL/GenBank/DDBJ databases">
        <authorList>
            <consortium name="Pathogen Informatics"/>
            <person name="Doyle S."/>
        </authorList>
    </citation>
    <scope>NUCLEOTIDE SEQUENCE [LARGE SCALE GENOMIC DNA]</scope>
    <source>
        <strain evidence="2 3">NCTC12026</strain>
    </source>
</reference>
<evidence type="ECO:0000313" key="3">
    <source>
        <dbReference type="Proteomes" id="UP000255129"/>
    </source>
</evidence>
<protein>
    <recommendedName>
        <fullName evidence="1">PIN-like domain-containing protein</fullName>
    </recommendedName>
</protein>
<dbReference type="Proteomes" id="UP000255129">
    <property type="component" value="Unassembled WGS sequence"/>
</dbReference>
<gene>
    <name evidence="2" type="ORF">NCTC12026_00185</name>
</gene>
<dbReference type="AlphaFoldDB" id="A0A379FYE4"/>
<dbReference type="RefSeq" id="WP_011039745.1">
    <property type="nucleotide sequence ID" value="NZ_UGUA01000001.1"/>
</dbReference>
<dbReference type="OrthoDB" id="9791898at2"/>
<feature type="domain" description="PIN-like" evidence="1">
    <location>
        <begin position="14"/>
        <end position="114"/>
    </location>
</feature>
<sequence>MDNVSPVQGLTYVMVDYENVQPSVIRFAKQPETHFIVFVGHQQDRVNFGLASVLQPLGERAQYVKIHGIGANALDFHIALFIGKISAREPNAGFVVISNDKGYDPIIQYLKANGTKIERHAMPVQLKPSRQPKHQVQTKNRHRRREGHIKRITRALVAMYPNVPKDKKGLEGVIRSTGGHEPLSNKEMKGIVFQLNHRGLVNTYGKHVVYNVIDTKLKKSA</sequence>
<dbReference type="Pfam" id="PF18475">
    <property type="entry name" value="PIN7"/>
    <property type="match status" value="1"/>
</dbReference>